<protein>
    <submittedName>
        <fullName evidence="1">Uncharacterized protein</fullName>
    </submittedName>
</protein>
<name>A0A0G1L646_9BACT</name>
<organism evidence="1 2">
    <name type="scientific">Candidatus Jorgensenbacteria bacterium GW2011_GWA2_45_13</name>
    <dbReference type="NCBI Taxonomy" id="1618662"/>
    <lineage>
        <taxon>Bacteria</taxon>
        <taxon>Candidatus Joergenseniibacteriota</taxon>
    </lineage>
</organism>
<accession>A0A0G1L646</accession>
<dbReference type="AlphaFoldDB" id="A0A0G1L646"/>
<dbReference type="Gene3D" id="3.40.50.10990">
    <property type="entry name" value="GTP cyclohydrolase II"/>
    <property type="match status" value="1"/>
</dbReference>
<dbReference type="Proteomes" id="UP000033966">
    <property type="component" value="Unassembled WGS sequence"/>
</dbReference>
<evidence type="ECO:0000313" key="2">
    <source>
        <dbReference type="Proteomes" id="UP000033966"/>
    </source>
</evidence>
<gene>
    <name evidence="1" type="ORF">UW92_C0015G0008</name>
</gene>
<comment type="caution">
    <text evidence="1">The sequence shown here is derived from an EMBL/GenBank/DDBJ whole genome shotgun (WGS) entry which is preliminary data.</text>
</comment>
<dbReference type="InterPro" id="IPR036144">
    <property type="entry name" value="RibA-like_sf"/>
</dbReference>
<proteinExistence type="predicted"/>
<dbReference type="EMBL" id="LCKF01000015">
    <property type="protein sequence ID" value="KKT91258.1"/>
    <property type="molecule type" value="Genomic_DNA"/>
</dbReference>
<evidence type="ECO:0000313" key="1">
    <source>
        <dbReference type="EMBL" id="KKT91258.1"/>
    </source>
</evidence>
<sequence>MPPSTIQKNISQRMYQQVVSEVGKQKNHFVFKRDEKISIIQGDLLNKVLECFPPHLDPQKAQVPLSTIFTSFFHKPTNSLVVVNKGASLLSKSIVSGRYMIIRHVGFVVYLPNQGIEIIDVGIAGNIQKSSFVVLRPESACSPGFMFGSQRCNCYDQWLLTQELAAEYNMIEKPALSPQKLEEFLTSGMSLDEHDNLISRTSGQAFMMIHFTSQNGMGSGVIENNFVHDLTANAFIRHRGEYSAEQTYNTSVAGGFKTLGLMPDPRKLNDGLSFKLSSTIADYFNAPKNIALLTNNVDKLNALRSSGYKVKRLQLVVRAGDGGNIENDDRRNEFGHMIPDGIKVSWQEEFIRLKGEIDSLKSEDFS</sequence>
<reference evidence="1 2" key="1">
    <citation type="journal article" date="2015" name="Nature">
        <title>rRNA introns, odd ribosomes, and small enigmatic genomes across a large radiation of phyla.</title>
        <authorList>
            <person name="Brown C.T."/>
            <person name="Hug L.A."/>
            <person name="Thomas B.C."/>
            <person name="Sharon I."/>
            <person name="Castelle C.J."/>
            <person name="Singh A."/>
            <person name="Wilkins M.J."/>
            <person name="Williams K.H."/>
            <person name="Banfield J.F."/>
        </authorList>
    </citation>
    <scope>NUCLEOTIDE SEQUENCE [LARGE SCALE GENOMIC DNA]</scope>
</reference>